<evidence type="ECO:0000256" key="3">
    <source>
        <dbReference type="ARBA" id="ARBA00022490"/>
    </source>
</evidence>
<dbReference type="PANTHER" id="PTHR12800">
    <property type="entry name" value="CDC37-RELATED"/>
    <property type="match status" value="1"/>
</dbReference>
<dbReference type="InterPro" id="IPR013873">
    <property type="entry name" value="Cdc37_C"/>
</dbReference>
<dbReference type="GO" id="GO:0019901">
    <property type="term" value="F:protein kinase binding"/>
    <property type="evidence" value="ECO:0007669"/>
    <property type="project" value="InterPro"/>
</dbReference>
<dbReference type="Gene3D" id="1.20.58.610">
    <property type="entry name" value="Cdc37, Hsp90 binding domain"/>
    <property type="match status" value="1"/>
</dbReference>
<evidence type="ECO:0000256" key="6">
    <source>
        <dbReference type="SAM" id="MobiDB-lite"/>
    </source>
</evidence>
<evidence type="ECO:0000259" key="8">
    <source>
        <dbReference type="SMART" id="SM01070"/>
    </source>
</evidence>
<comment type="caution">
    <text evidence="10">The sequence shown here is derived from an EMBL/GenBank/DDBJ whole genome shotgun (WGS) entry which is preliminary data.</text>
</comment>
<evidence type="ECO:0000256" key="1">
    <source>
        <dbReference type="ARBA" id="ARBA00004496"/>
    </source>
</evidence>
<dbReference type="GO" id="GO:0051082">
    <property type="term" value="F:unfolded protein binding"/>
    <property type="evidence" value="ECO:0007669"/>
    <property type="project" value="TreeGrafter"/>
</dbReference>
<dbReference type="AlphaFoldDB" id="A0A812IUT6"/>
<comment type="subcellular location">
    <subcellularLocation>
        <location evidence="1">Cytoplasm</location>
    </subcellularLocation>
</comment>
<evidence type="ECO:0000256" key="5">
    <source>
        <dbReference type="ARBA" id="ARBA00031396"/>
    </source>
</evidence>
<dbReference type="GO" id="GO:0031072">
    <property type="term" value="F:heat shock protein binding"/>
    <property type="evidence" value="ECO:0007669"/>
    <property type="project" value="TreeGrafter"/>
</dbReference>
<feature type="compositionally biased region" description="Basic and acidic residues" evidence="6">
    <location>
        <begin position="230"/>
        <end position="240"/>
    </location>
</feature>
<evidence type="ECO:0000259" key="7">
    <source>
        <dbReference type="SMART" id="SM01069"/>
    </source>
</evidence>
<keyword evidence="3" id="KW-0963">Cytoplasm</keyword>
<evidence type="ECO:0000313" key="10">
    <source>
        <dbReference type="EMBL" id="CAE7188820.1"/>
    </source>
</evidence>
<dbReference type="OrthoDB" id="440202at2759"/>
<dbReference type="SUPFAM" id="SSF101391">
    <property type="entry name" value="Hsp90 co-chaperone CDC37"/>
    <property type="match status" value="1"/>
</dbReference>
<dbReference type="SMART" id="SM01070">
    <property type="entry name" value="CDC37_M"/>
    <property type="match status" value="1"/>
</dbReference>
<proteinExistence type="inferred from homology"/>
<sequence length="325" mass="37574">MSGFDYSKWDRLEISDDETTFHPNLDTGLNIRVNRITRDRKEEEIESEKKKLMEKGEKEKAEKLESKRPLHVNNVCHVAEERTIIQSSDGSRKDKLKKGEESFSVDDYSLFKTDNKAILDKFANADWETSEGLCKEYGQILMDDYANSYFMLAALDAEMRGDRKEMEKLARQGQIISQIHQLAEPMRRPARDLVPRFFEKFRNDASRAAFQEGVDHFKKHLIQRAIVKKQEEAEEAKKAPPAEVAEEDMEPVSLVEAMYSMTPEERMGPGGLDPIEVFESLPETLQECFKTGDVEMLKQVAQNMEPKDFEHHFQRCIDAGLWSRG</sequence>
<feature type="domain" description="Cdc37 Hsp90 binding" evidence="8">
    <location>
        <begin position="87"/>
        <end position="240"/>
    </location>
</feature>
<dbReference type="InterPro" id="IPR038189">
    <property type="entry name" value="Cdc37_Hsp90-bd_sf"/>
</dbReference>
<dbReference type="InterPro" id="IPR013855">
    <property type="entry name" value="Cdc37_N_dom"/>
</dbReference>
<dbReference type="GO" id="GO:0006457">
    <property type="term" value="P:protein folding"/>
    <property type="evidence" value="ECO:0007669"/>
    <property type="project" value="TreeGrafter"/>
</dbReference>
<dbReference type="Pfam" id="PF03234">
    <property type="entry name" value="CDC37_N"/>
    <property type="match status" value="1"/>
</dbReference>
<evidence type="ECO:0000259" key="9">
    <source>
        <dbReference type="SMART" id="SM01071"/>
    </source>
</evidence>
<name>A0A812IUT6_SYMPI</name>
<accession>A0A812IUT6</accession>
<evidence type="ECO:0000256" key="4">
    <source>
        <dbReference type="ARBA" id="ARBA00023186"/>
    </source>
</evidence>
<reference evidence="10" key="1">
    <citation type="submission" date="2021-02" db="EMBL/GenBank/DDBJ databases">
        <authorList>
            <person name="Dougan E. K."/>
            <person name="Rhodes N."/>
            <person name="Thang M."/>
            <person name="Chan C."/>
        </authorList>
    </citation>
    <scope>NUCLEOTIDE SEQUENCE</scope>
</reference>
<feature type="region of interest" description="Disordered" evidence="6">
    <location>
        <begin position="40"/>
        <end position="65"/>
    </location>
</feature>
<dbReference type="EMBL" id="CAJNIZ010001337">
    <property type="protein sequence ID" value="CAE7188820.1"/>
    <property type="molecule type" value="Genomic_DNA"/>
</dbReference>
<dbReference type="GO" id="GO:0050821">
    <property type="term" value="P:protein stabilization"/>
    <property type="evidence" value="ECO:0007669"/>
    <property type="project" value="TreeGrafter"/>
</dbReference>
<gene>
    <name evidence="10" type="primary">cdc37</name>
    <name evidence="10" type="ORF">SPIL2461_LOCUS1395</name>
</gene>
<feature type="domain" description="Cdc37 C-terminal" evidence="7">
    <location>
        <begin position="266"/>
        <end position="324"/>
    </location>
</feature>
<dbReference type="GO" id="GO:0051087">
    <property type="term" value="F:protein-folding chaperone binding"/>
    <property type="evidence" value="ECO:0007669"/>
    <property type="project" value="TreeGrafter"/>
</dbReference>
<dbReference type="Pfam" id="PF08564">
    <property type="entry name" value="CDC37_C"/>
    <property type="match status" value="1"/>
</dbReference>
<dbReference type="GO" id="GO:0005737">
    <property type="term" value="C:cytoplasm"/>
    <property type="evidence" value="ECO:0007669"/>
    <property type="project" value="UniProtKB-SubCell"/>
</dbReference>
<comment type="similarity">
    <text evidence="2">Belongs to the CDC37 family.</text>
</comment>
<protein>
    <recommendedName>
        <fullName evidence="5">Hsp90 chaperone protein kinase-targeting subunit</fullName>
    </recommendedName>
</protein>
<keyword evidence="11" id="KW-1185">Reference proteome</keyword>
<feature type="domain" description="Cdc37 N-terminal" evidence="9">
    <location>
        <begin position="3"/>
        <end position="281"/>
    </location>
</feature>
<dbReference type="SMART" id="SM01071">
    <property type="entry name" value="CDC37_N"/>
    <property type="match status" value="1"/>
</dbReference>
<evidence type="ECO:0000313" key="11">
    <source>
        <dbReference type="Proteomes" id="UP000649617"/>
    </source>
</evidence>
<dbReference type="Proteomes" id="UP000649617">
    <property type="component" value="Unassembled WGS sequence"/>
</dbReference>
<keyword evidence="4" id="KW-0143">Chaperone</keyword>
<feature type="region of interest" description="Disordered" evidence="6">
    <location>
        <begin position="230"/>
        <end position="249"/>
    </location>
</feature>
<dbReference type="InterPro" id="IPR004918">
    <property type="entry name" value="Cdc37"/>
</dbReference>
<organism evidence="10 11">
    <name type="scientific">Symbiodinium pilosum</name>
    <name type="common">Dinoflagellate</name>
    <dbReference type="NCBI Taxonomy" id="2952"/>
    <lineage>
        <taxon>Eukaryota</taxon>
        <taxon>Sar</taxon>
        <taxon>Alveolata</taxon>
        <taxon>Dinophyceae</taxon>
        <taxon>Suessiales</taxon>
        <taxon>Symbiodiniaceae</taxon>
        <taxon>Symbiodinium</taxon>
    </lineage>
</organism>
<dbReference type="InterPro" id="IPR013874">
    <property type="entry name" value="Cdc37_Hsp90-bd"/>
</dbReference>
<evidence type="ECO:0000256" key="2">
    <source>
        <dbReference type="ARBA" id="ARBA00006222"/>
    </source>
</evidence>
<dbReference type="Pfam" id="PF08565">
    <property type="entry name" value="CDC37_M"/>
    <property type="match status" value="1"/>
</dbReference>
<dbReference type="Gene3D" id="6.10.140.250">
    <property type="match status" value="1"/>
</dbReference>
<dbReference type="SMART" id="SM01069">
    <property type="entry name" value="CDC37_C"/>
    <property type="match status" value="1"/>
</dbReference>
<dbReference type="PANTHER" id="PTHR12800:SF4">
    <property type="entry name" value="HSP90 CO-CHAPERONE CDC37"/>
    <property type="match status" value="1"/>
</dbReference>